<dbReference type="NCBIfam" id="TIGR02605">
    <property type="entry name" value="CxxC_CxxC_SSSS"/>
    <property type="match status" value="1"/>
</dbReference>
<evidence type="ECO:0000259" key="1">
    <source>
        <dbReference type="Pfam" id="PF09723"/>
    </source>
</evidence>
<dbReference type="OrthoDB" id="9813321at2"/>
<dbReference type="Gene3D" id="2.20.28.30">
    <property type="entry name" value="RNA polymerase ii, chain L"/>
    <property type="match status" value="1"/>
</dbReference>
<dbReference type="Proteomes" id="UP000280881">
    <property type="component" value="Unassembled WGS sequence"/>
</dbReference>
<keyword evidence="3" id="KW-1185">Reference proteome</keyword>
<dbReference type="EMBL" id="RBIE01000001">
    <property type="protein sequence ID" value="RKQ63473.1"/>
    <property type="molecule type" value="Genomic_DNA"/>
</dbReference>
<dbReference type="Pfam" id="PF09723">
    <property type="entry name" value="Zn_ribbon_8"/>
    <property type="match status" value="1"/>
</dbReference>
<proteinExistence type="predicted"/>
<reference evidence="2 3" key="1">
    <citation type="submission" date="2018-10" db="EMBL/GenBank/DDBJ databases">
        <title>Genomic Encyclopedia of Type Strains, Phase IV (KMG-IV): sequencing the most valuable type-strain genomes for metagenomic binning, comparative biology and taxonomic classification.</title>
        <authorList>
            <person name="Goeker M."/>
        </authorList>
    </citation>
    <scope>NUCLEOTIDE SEQUENCE [LARGE SCALE GENOMIC DNA]</scope>
    <source>
        <strain evidence="2 3">DSM 15521</strain>
    </source>
</reference>
<accession>A0A420W828</accession>
<comment type="caution">
    <text evidence="2">The sequence shown here is derived from an EMBL/GenBank/DDBJ whole genome shotgun (WGS) entry which is preliminary data.</text>
</comment>
<evidence type="ECO:0000313" key="2">
    <source>
        <dbReference type="EMBL" id="RKQ63473.1"/>
    </source>
</evidence>
<gene>
    <name evidence="2" type="ORF">C7457_0346</name>
</gene>
<dbReference type="InterPro" id="IPR013429">
    <property type="entry name" value="Regulatory_FmdB_Zinc_ribbon"/>
</dbReference>
<organism evidence="2 3">
    <name type="scientific">Thermovibrio guaymasensis</name>
    <dbReference type="NCBI Taxonomy" id="240167"/>
    <lineage>
        <taxon>Bacteria</taxon>
        <taxon>Pseudomonadati</taxon>
        <taxon>Aquificota</taxon>
        <taxon>Aquificia</taxon>
        <taxon>Desulfurobacteriales</taxon>
        <taxon>Desulfurobacteriaceae</taxon>
        <taxon>Thermovibrio</taxon>
    </lineage>
</organism>
<evidence type="ECO:0000313" key="3">
    <source>
        <dbReference type="Proteomes" id="UP000280881"/>
    </source>
</evidence>
<protein>
    <submittedName>
        <fullName evidence="2">Putative FmdB family regulatory protein</fullName>
    </submittedName>
</protein>
<name>A0A420W828_9BACT</name>
<sequence>MQIYVFQCNKCGAEFEEVIYSPLQLMEIKCPNCGSDEVEVIDIANFCSPFG</sequence>
<feature type="domain" description="Putative regulatory protein FmdB zinc ribbon" evidence="1">
    <location>
        <begin position="1"/>
        <end position="39"/>
    </location>
</feature>
<dbReference type="AlphaFoldDB" id="A0A420W828"/>
<dbReference type="RefSeq" id="WP_121169720.1">
    <property type="nucleotide sequence ID" value="NZ_RBIE01000001.1"/>
</dbReference>